<evidence type="ECO:0000256" key="1">
    <source>
        <dbReference type="ARBA" id="ARBA00008894"/>
    </source>
</evidence>
<dbReference type="GO" id="GO:0042742">
    <property type="term" value="P:defense response to bacterium"/>
    <property type="evidence" value="ECO:0007669"/>
    <property type="project" value="UniProtKB-ARBA"/>
</dbReference>
<dbReference type="PRINTS" id="PR00364">
    <property type="entry name" value="DISEASERSIST"/>
</dbReference>
<dbReference type="CDD" id="cd14798">
    <property type="entry name" value="RX-CC_like"/>
    <property type="match status" value="1"/>
</dbReference>
<dbReference type="InterPro" id="IPR032675">
    <property type="entry name" value="LRR_dom_sf"/>
</dbReference>
<dbReference type="PANTHER" id="PTHR23155">
    <property type="entry name" value="DISEASE RESISTANCE PROTEIN RP"/>
    <property type="match status" value="1"/>
</dbReference>
<dbReference type="InterPro" id="IPR042197">
    <property type="entry name" value="Apaf_helical"/>
</dbReference>
<dbReference type="FunFam" id="3.40.50.300:FF:001091">
    <property type="entry name" value="Probable disease resistance protein At1g61300"/>
    <property type="match status" value="1"/>
</dbReference>
<dbReference type="Gene3D" id="1.20.5.4130">
    <property type="match status" value="1"/>
</dbReference>
<dbReference type="EnsemblPlants" id="ONIVA09G06290.1">
    <property type="protein sequence ID" value="ONIVA09G06290.1"/>
    <property type="gene ID" value="ONIVA09G06290"/>
</dbReference>
<accession>A0A0E0II77</accession>
<dbReference type="InterPro" id="IPR055414">
    <property type="entry name" value="LRR_R13L4/SHOC2-like"/>
</dbReference>
<dbReference type="InterPro" id="IPR041118">
    <property type="entry name" value="Rx_N"/>
</dbReference>
<dbReference type="FunFam" id="1.10.10.10:FF:000322">
    <property type="entry name" value="Probable disease resistance protein At1g63360"/>
    <property type="match status" value="1"/>
</dbReference>
<dbReference type="Gene3D" id="1.10.8.430">
    <property type="entry name" value="Helical domain of apoptotic protease-activating factors"/>
    <property type="match status" value="1"/>
</dbReference>
<dbReference type="Gramene" id="ONIVA09G06290.1">
    <property type="protein sequence ID" value="ONIVA09G06290.1"/>
    <property type="gene ID" value="ONIVA09G06290"/>
</dbReference>
<dbReference type="HOGENOM" id="CLU_000837_25_0_1"/>
<dbReference type="Pfam" id="PF23598">
    <property type="entry name" value="LRR_14"/>
    <property type="match status" value="1"/>
</dbReference>
<dbReference type="OMA" id="RIFGHEY"/>
<reference evidence="8" key="2">
    <citation type="submission" date="2018-04" db="EMBL/GenBank/DDBJ databases">
        <title>OnivRS2 (Oryza nivara Reference Sequence Version 2).</title>
        <authorList>
            <person name="Zhang J."/>
            <person name="Kudrna D."/>
            <person name="Lee S."/>
            <person name="Talag J."/>
            <person name="Rajasekar S."/>
            <person name="Welchert J."/>
            <person name="Hsing Y.-I."/>
            <person name="Wing R.A."/>
        </authorList>
    </citation>
    <scope>NUCLEOTIDE SEQUENCE [LARGE SCALE GENOMIC DNA]</scope>
    <source>
        <strain evidence="8">SL10</strain>
    </source>
</reference>
<dbReference type="Gene3D" id="3.40.50.300">
    <property type="entry name" value="P-loop containing nucleotide triphosphate hydrolases"/>
    <property type="match status" value="1"/>
</dbReference>
<keyword evidence="4" id="KW-0547">Nucleotide-binding</keyword>
<evidence type="ECO:0000313" key="9">
    <source>
        <dbReference type="Proteomes" id="UP000006591"/>
    </source>
</evidence>
<protein>
    <recommendedName>
        <fullName evidence="7">AAA+ ATPase domain-containing protein</fullName>
    </recommendedName>
</protein>
<keyword evidence="9" id="KW-1185">Reference proteome</keyword>
<reference evidence="8" key="1">
    <citation type="submission" date="2015-04" db="UniProtKB">
        <authorList>
            <consortium name="EnsemblPlants"/>
        </authorList>
    </citation>
    <scope>IDENTIFICATION</scope>
    <source>
        <strain evidence="8">SL10</strain>
    </source>
</reference>
<dbReference type="InterPro" id="IPR002182">
    <property type="entry name" value="NB-ARC"/>
</dbReference>
<dbReference type="InterPro" id="IPR027417">
    <property type="entry name" value="P-loop_NTPase"/>
</dbReference>
<dbReference type="SMART" id="SM00382">
    <property type="entry name" value="AAA"/>
    <property type="match status" value="1"/>
</dbReference>
<dbReference type="PANTHER" id="PTHR23155:SF1201">
    <property type="entry name" value="OS02G0301800 PROTEIN"/>
    <property type="match status" value="1"/>
</dbReference>
<dbReference type="GO" id="GO:0002758">
    <property type="term" value="P:innate immune response-activating signaling pathway"/>
    <property type="evidence" value="ECO:0007669"/>
    <property type="project" value="UniProtKB-ARBA"/>
</dbReference>
<evidence type="ECO:0000256" key="3">
    <source>
        <dbReference type="ARBA" id="ARBA00022737"/>
    </source>
</evidence>
<dbReference type="SUPFAM" id="SSF52540">
    <property type="entry name" value="P-loop containing nucleoside triphosphate hydrolases"/>
    <property type="match status" value="1"/>
</dbReference>
<dbReference type="SUPFAM" id="SSF52058">
    <property type="entry name" value="L domain-like"/>
    <property type="match status" value="1"/>
</dbReference>
<dbReference type="InterPro" id="IPR058922">
    <property type="entry name" value="WHD_DRP"/>
</dbReference>
<dbReference type="InterPro" id="IPR044974">
    <property type="entry name" value="Disease_R_plants"/>
</dbReference>
<sequence length="944" mass="107698">MDLATGPMGSLLLKLGEVAMDEYKLQNGVKRNVEDLRTELASMQSALRKVGDVPSEQLDEQVKLWAHDVRELSYDAEDIIDAFMVRVEQRHDDDDDRPATGCSKVLLEKVTAGCLKIKKGRTRHDIAGEIKDIMDRVREAAARRDRYKMDSLVVRSDNSLSHRAATVVDPRLSALYRSDAELVGVRKAKEELMDLLTVDDGSSNQHLKVISVVGLGGLGKTTLAKAVFNKLQVRFDCTAFVSVSRNPDLRKVLNDMLYELDKGKYRDIHSLIRDEKQLIDELREFLETKRYLIVIDDIWDIPSWRIIRNALVENYCGSRIITTTRDFDIAELVGVSYKQKILTPESSKVLFYRRIFGHEYKCPEQFAEISEMILKKCGGVPLAIITIASLLAVSSKRRNTTEWYKVYSSIGSGLGNSNDVKDMRMILSLSYYGLPPHIRTCLLHLSIFPEDYRIMKCRSIRMWIAEGIIQHEKDGDNLFEVGESCFNELINRSLIQPSIDDDGKLRYCRMHDMILDLVRSLSCEQNFVTLLGDIEQHTYSSKARRLSLHNSSKKSYLIANTNQKMSQVRSLTIFGISGINLVPSLLTFQVLRVLDLECYILGESCHFLLRHVWKLVHLRYLRLDSCGYDSELLDGIERLKFLQTLVLTRSTVRLPSTLVKLRQLMFLHVDSSTVLPDGIGNLTSLEELSSVDMNKSPTFAQELRNLTKLRELKIWSSEMDEALKEVFIESLCSLHKIQTLKVFSYDDSLDFMGERWMPSGNLRRFLVGEGTSRFSRLPACIKRKPCHLTNLSVLSINLEELQQEDLKALGRLPSLRSLSMFVNKSDQFLIIGDEEFHCLISFTLWSDMFRVKFQHGAMPMVQVLNLHFHVRYTKDGGNGNFSFGLENLLSLERVSVVLSRSNAREAEIEEAETALRRTIQSHPNHPTIQIKGVTNTPIVAARLV</sequence>
<evidence type="ECO:0000256" key="2">
    <source>
        <dbReference type="ARBA" id="ARBA00022614"/>
    </source>
</evidence>
<dbReference type="GO" id="GO:0009626">
    <property type="term" value="P:plant-type hypersensitive response"/>
    <property type="evidence" value="ECO:0007669"/>
    <property type="project" value="UniProtKB-ARBA"/>
</dbReference>
<dbReference type="AlphaFoldDB" id="A0A0E0II77"/>
<evidence type="ECO:0000256" key="4">
    <source>
        <dbReference type="ARBA" id="ARBA00022741"/>
    </source>
</evidence>
<organism evidence="8">
    <name type="scientific">Oryza nivara</name>
    <name type="common">Indian wild rice</name>
    <name type="synonym">Oryza sativa f. spontanea</name>
    <dbReference type="NCBI Taxonomy" id="4536"/>
    <lineage>
        <taxon>Eukaryota</taxon>
        <taxon>Viridiplantae</taxon>
        <taxon>Streptophyta</taxon>
        <taxon>Embryophyta</taxon>
        <taxon>Tracheophyta</taxon>
        <taxon>Spermatophyta</taxon>
        <taxon>Magnoliopsida</taxon>
        <taxon>Liliopsida</taxon>
        <taxon>Poales</taxon>
        <taxon>Poaceae</taxon>
        <taxon>BOP clade</taxon>
        <taxon>Oryzoideae</taxon>
        <taxon>Oryzeae</taxon>
        <taxon>Oryzinae</taxon>
        <taxon>Oryza</taxon>
    </lineage>
</organism>
<comment type="similarity">
    <text evidence="1">Belongs to the disease resistance NB-LRR family.</text>
</comment>
<keyword evidence="2" id="KW-0433">Leucine-rich repeat</keyword>
<feature type="domain" description="AAA+ ATPase" evidence="7">
    <location>
        <begin position="206"/>
        <end position="356"/>
    </location>
</feature>
<dbReference type="Gene3D" id="3.80.10.10">
    <property type="entry name" value="Ribonuclease Inhibitor"/>
    <property type="match status" value="1"/>
</dbReference>
<name>A0A0E0II77_ORYNI</name>
<proteinExistence type="inferred from homology"/>
<evidence type="ECO:0000259" key="7">
    <source>
        <dbReference type="SMART" id="SM00382"/>
    </source>
</evidence>
<dbReference type="Proteomes" id="UP000006591">
    <property type="component" value="Chromosome 9"/>
</dbReference>
<dbReference type="Gene3D" id="1.10.10.10">
    <property type="entry name" value="Winged helix-like DNA-binding domain superfamily/Winged helix DNA-binding domain"/>
    <property type="match status" value="1"/>
</dbReference>
<dbReference type="InterPro" id="IPR003593">
    <property type="entry name" value="AAA+_ATPase"/>
</dbReference>
<keyword evidence="5" id="KW-0611">Plant defense</keyword>
<evidence type="ECO:0000256" key="5">
    <source>
        <dbReference type="ARBA" id="ARBA00022821"/>
    </source>
</evidence>
<dbReference type="Pfam" id="PF18052">
    <property type="entry name" value="Rx_N"/>
    <property type="match status" value="1"/>
</dbReference>
<evidence type="ECO:0000256" key="6">
    <source>
        <dbReference type="ARBA" id="ARBA00023054"/>
    </source>
</evidence>
<evidence type="ECO:0000313" key="8">
    <source>
        <dbReference type="EnsemblPlants" id="ONIVA09G06290.1"/>
    </source>
</evidence>
<dbReference type="InterPro" id="IPR038005">
    <property type="entry name" value="RX-like_CC"/>
</dbReference>
<dbReference type="InterPro" id="IPR036388">
    <property type="entry name" value="WH-like_DNA-bd_sf"/>
</dbReference>
<dbReference type="GO" id="GO:0043531">
    <property type="term" value="F:ADP binding"/>
    <property type="evidence" value="ECO:0007669"/>
    <property type="project" value="InterPro"/>
</dbReference>
<dbReference type="eggNOG" id="KOG4658">
    <property type="taxonomic scope" value="Eukaryota"/>
</dbReference>
<keyword evidence="6" id="KW-0175">Coiled coil</keyword>
<dbReference type="STRING" id="4536.A0A0E0II77"/>
<dbReference type="Pfam" id="PF00931">
    <property type="entry name" value="NB-ARC"/>
    <property type="match status" value="1"/>
</dbReference>
<dbReference type="Pfam" id="PF23559">
    <property type="entry name" value="WHD_DRP"/>
    <property type="match status" value="1"/>
</dbReference>
<keyword evidence="3" id="KW-0677">Repeat</keyword>